<proteinExistence type="predicted"/>
<name>A0AAE0VMF5_9BIVA</name>
<feature type="signal peptide" evidence="1">
    <location>
        <begin position="1"/>
        <end position="20"/>
    </location>
</feature>
<protein>
    <submittedName>
        <fullName evidence="2">Uncharacterized protein</fullName>
    </submittedName>
</protein>
<keyword evidence="3" id="KW-1185">Reference proteome</keyword>
<accession>A0AAE0VMF5</accession>
<reference evidence="2" key="2">
    <citation type="journal article" date="2021" name="Genome Biol. Evol.">
        <title>Developing a high-quality reference genome for a parasitic bivalve with doubly uniparental inheritance (Bivalvia: Unionida).</title>
        <authorList>
            <person name="Smith C.H."/>
        </authorList>
    </citation>
    <scope>NUCLEOTIDE SEQUENCE</scope>
    <source>
        <strain evidence="2">CHS0354</strain>
        <tissue evidence="2">Mantle</tissue>
    </source>
</reference>
<evidence type="ECO:0000256" key="1">
    <source>
        <dbReference type="SAM" id="SignalP"/>
    </source>
</evidence>
<gene>
    <name evidence="2" type="ORF">CHS0354_012397</name>
</gene>
<feature type="chain" id="PRO_5042253204" evidence="1">
    <location>
        <begin position="21"/>
        <end position="117"/>
    </location>
</feature>
<sequence length="117" mass="13764">MSNMNIVSLLILVAIVYTQANILINREEVDQRLRNVFILSSDERKPSFLDFLLTKDNHFIKFSKRLNEPTYSLNLRPNILKRSVTAYCQTQDCLRLLQQYEQQLQRNGLGVYGGRWL</sequence>
<evidence type="ECO:0000313" key="2">
    <source>
        <dbReference type="EMBL" id="KAK3582090.1"/>
    </source>
</evidence>
<organism evidence="2 3">
    <name type="scientific">Potamilus streckersoni</name>
    <dbReference type="NCBI Taxonomy" id="2493646"/>
    <lineage>
        <taxon>Eukaryota</taxon>
        <taxon>Metazoa</taxon>
        <taxon>Spiralia</taxon>
        <taxon>Lophotrochozoa</taxon>
        <taxon>Mollusca</taxon>
        <taxon>Bivalvia</taxon>
        <taxon>Autobranchia</taxon>
        <taxon>Heteroconchia</taxon>
        <taxon>Palaeoheterodonta</taxon>
        <taxon>Unionida</taxon>
        <taxon>Unionoidea</taxon>
        <taxon>Unionidae</taxon>
        <taxon>Ambleminae</taxon>
        <taxon>Lampsilini</taxon>
        <taxon>Potamilus</taxon>
    </lineage>
</organism>
<dbReference type="EMBL" id="JAEAOA010000750">
    <property type="protein sequence ID" value="KAK3582090.1"/>
    <property type="molecule type" value="Genomic_DNA"/>
</dbReference>
<dbReference type="Proteomes" id="UP001195483">
    <property type="component" value="Unassembled WGS sequence"/>
</dbReference>
<comment type="caution">
    <text evidence="2">The sequence shown here is derived from an EMBL/GenBank/DDBJ whole genome shotgun (WGS) entry which is preliminary data.</text>
</comment>
<reference evidence="2" key="1">
    <citation type="journal article" date="2021" name="Genome Biol. Evol.">
        <title>A High-Quality Reference Genome for a Parasitic Bivalve with Doubly Uniparental Inheritance (Bivalvia: Unionida).</title>
        <authorList>
            <person name="Smith C.H."/>
        </authorList>
    </citation>
    <scope>NUCLEOTIDE SEQUENCE</scope>
    <source>
        <strain evidence="2">CHS0354</strain>
    </source>
</reference>
<reference evidence="2" key="3">
    <citation type="submission" date="2023-05" db="EMBL/GenBank/DDBJ databases">
        <authorList>
            <person name="Smith C.H."/>
        </authorList>
    </citation>
    <scope>NUCLEOTIDE SEQUENCE</scope>
    <source>
        <strain evidence="2">CHS0354</strain>
        <tissue evidence="2">Mantle</tissue>
    </source>
</reference>
<keyword evidence="1" id="KW-0732">Signal</keyword>
<evidence type="ECO:0000313" key="3">
    <source>
        <dbReference type="Proteomes" id="UP001195483"/>
    </source>
</evidence>
<dbReference type="AlphaFoldDB" id="A0AAE0VMF5"/>